<dbReference type="EMBL" id="RHHQ01000008">
    <property type="protein sequence ID" value="RNB89888.1"/>
    <property type="molecule type" value="Genomic_DNA"/>
</dbReference>
<reference evidence="2 3" key="1">
    <citation type="submission" date="2018-10" db="EMBL/GenBank/DDBJ databases">
        <title>Phylogenomics of Brevibacillus.</title>
        <authorList>
            <person name="Dunlap C."/>
        </authorList>
    </citation>
    <scope>NUCLEOTIDE SEQUENCE [LARGE SCALE GENOMIC DNA]</scope>
    <source>
        <strain evidence="2 3">JCM 15716</strain>
    </source>
</reference>
<evidence type="ECO:0000313" key="2">
    <source>
        <dbReference type="EMBL" id="RNB89888.1"/>
    </source>
</evidence>
<accession>A0A3M8DP58</accession>
<keyword evidence="1" id="KW-0472">Membrane</keyword>
<dbReference type="OrthoDB" id="2643490at2"/>
<sequence>MGNMNSLAAKRPAAKPFVLWREVAMAYVSPAVMAGIGGLITANRDLQIGALTTIGGASALVALLIGLWLQNNGRRIPWLVSTNRFAVVGAFMLIGIVVGLSAAWVASLLLWMSLAADQLHWFDRIWLDFPMSAAIASTLIAWRWRLTNK</sequence>
<feature type="transmembrane region" description="Helical" evidence="1">
    <location>
        <begin position="90"/>
        <end position="113"/>
    </location>
</feature>
<evidence type="ECO:0000256" key="1">
    <source>
        <dbReference type="SAM" id="Phobius"/>
    </source>
</evidence>
<dbReference type="AlphaFoldDB" id="A0A3M8DP58"/>
<evidence type="ECO:0000313" key="3">
    <source>
        <dbReference type="Proteomes" id="UP000271031"/>
    </source>
</evidence>
<gene>
    <name evidence="2" type="ORF">EDM56_12070</name>
</gene>
<feature type="transmembrane region" description="Helical" evidence="1">
    <location>
        <begin position="125"/>
        <end position="144"/>
    </location>
</feature>
<keyword evidence="1" id="KW-1133">Transmembrane helix</keyword>
<keyword evidence="3" id="KW-1185">Reference proteome</keyword>
<feature type="transmembrane region" description="Helical" evidence="1">
    <location>
        <begin position="48"/>
        <end position="69"/>
    </location>
</feature>
<organism evidence="2 3">
    <name type="scientific">Brevibacillus fluminis</name>
    <dbReference type="NCBI Taxonomy" id="511487"/>
    <lineage>
        <taxon>Bacteria</taxon>
        <taxon>Bacillati</taxon>
        <taxon>Bacillota</taxon>
        <taxon>Bacilli</taxon>
        <taxon>Bacillales</taxon>
        <taxon>Paenibacillaceae</taxon>
        <taxon>Brevibacillus</taxon>
    </lineage>
</organism>
<dbReference type="RefSeq" id="WP_122918141.1">
    <property type="nucleotide sequence ID" value="NZ_RHHQ01000008.1"/>
</dbReference>
<proteinExistence type="predicted"/>
<comment type="caution">
    <text evidence="2">The sequence shown here is derived from an EMBL/GenBank/DDBJ whole genome shotgun (WGS) entry which is preliminary data.</text>
</comment>
<dbReference type="Proteomes" id="UP000271031">
    <property type="component" value="Unassembled WGS sequence"/>
</dbReference>
<keyword evidence="1" id="KW-0812">Transmembrane</keyword>
<feature type="transmembrane region" description="Helical" evidence="1">
    <location>
        <begin position="20"/>
        <end position="42"/>
    </location>
</feature>
<protein>
    <submittedName>
        <fullName evidence="2">Uncharacterized protein</fullName>
    </submittedName>
</protein>
<name>A0A3M8DP58_9BACL</name>